<accession>A0A9X4MEI1</accession>
<evidence type="ECO:0000256" key="1">
    <source>
        <dbReference type="ARBA" id="ARBA00000098"/>
    </source>
</evidence>
<dbReference type="GO" id="GO:0008270">
    <property type="term" value="F:zinc ion binding"/>
    <property type="evidence" value="ECO:0007669"/>
    <property type="project" value="InterPro"/>
</dbReference>
<dbReference type="SUPFAM" id="SSF63737">
    <property type="entry name" value="Leukotriene A4 hydrolase N-terminal domain"/>
    <property type="match status" value="1"/>
</dbReference>
<dbReference type="PANTHER" id="PTHR46322:SF1">
    <property type="entry name" value="PUROMYCIN-SENSITIVE AMINOPEPTIDASE"/>
    <property type="match status" value="1"/>
</dbReference>
<evidence type="ECO:0000256" key="12">
    <source>
        <dbReference type="ARBA" id="ARBA00029840"/>
    </source>
</evidence>
<dbReference type="Gene3D" id="1.25.50.10">
    <property type="entry name" value="Peptidase M1, alanyl aminopeptidase, C-terminal domain"/>
    <property type="match status" value="1"/>
</dbReference>
<dbReference type="NCBIfam" id="TIGR02414">
    <property type="entry name" value="pepN_proteo"/>
    <property type="match status" value="1"/>
</dbReference>
<dbReference type="InterPro" id="IPR042097">
    <property type="entry name" value="Aminopeptidase_N-like_N_sf"/>
</dbReference>
<evidence type="ECO:0000256" key="6">
    <source>
        <dbReference type="ARBA" id="ARBA00022438"/>
    </source>
</evidence>
<feature type="domain" description="Aminopeptidase N-like N-terminal" evidence="17">
    <location>
        <begin position="100"/>
        <end position="190"/>
    </location>
</feature>
<dbReference type="Pfam" id="PF11940">
    <property type="entry name" value="DUF3458"/>
    <property type="match status" value="1"/>
</dbReference>
<comment type="cofactor">
    <cofactor evidence="2">
        <name>Zn(2+)</name>
        <dbReference type="ChEBI" id="CHEBI:29105"/>
    </cofactor>
</comment>
<feature type="domain" description="Peptidase M1 alanyl aminopeptidase C-terminal" evidence="16">
    <location>
        <begin position="556"/>
        <end position="877"/>
    </location>
</feature>
<dbReference type="GO" id="GO:0008237">
    <property type="term" value="F:metallopeptidase activity"/>
    <property type="evidence" value="ECO:0007669"/>
    <property type="project" value="UniProtKB-KW"/>
</dbReference>
<evidence type="ECO:0000256" key="3">
    <source>
        <dbReference type="ARBA" id="ARBA00010136"/>
    </source>
</evidence>
<reference evidence="18" key="1">
    <citation type="journal article" date="2022" name="bioRxiv">
        <title>Thiovibrio frasassiensisgen. nov., sp. nov., an autotrophic, elemental sulfur disproportionating bacterium isolated from sulfidic karst sediment, and proposal of Thiovibrionaceae fam. nov.</title>
        <authorList>
            <person name="Aronson H."/>
            <person name="Thomas C."/>
            <person name="Bhattacharyya M."/>
            <person name="Eckstein S."/>
            <person name="Jensen S."/>
            <person name="Barco R."/>
            <person name="Macalady J."/>
            <person name="Amend J."/>
        </authorList>
    </citation>
    <scope>NUCLEOTIDE SEQUENCE</scope>
    <source>
        <strain evidence="18">RS19-109</strain>
    </source>
</reference>
<dbReference type="InterPro" id="IPR035414">
    <property type="entry name" value="Peptidase_M1_pepN_Ig-like"/>
</dbReference>
<evidence type="ECO:0000256" key="13">
    <source>
        <dbReference type="ARBA" id="ARBA00059739"/>
    </source>
</evidence>
<sequence>MDSQAKTILLKDYRPPAYLIEEVALAVDLFEERARVCSRLVCRRNIGTAPDAPLVLQGEDLVLKSVALDGVPLTPDQYRLEEESLTIPTVGERFLLAVETELYPQKNTSLDGLYRSSSNFCTQCEAEGFRKITYFLDRPDVLARYEVTISAEQERYPVLLANGNLVETGVLPEGRHYARWQDPFPKPSYLFAMVAGNLVKIADTFVTRSGRSVALEIYVQAHNQDKCAHAMASLKKAMAWDEETFGLEYDLDQYMIVAVDDFNMGAMENKGLNLFNSKYVLARPDTATDADYEGIEAVIGHEYFHNWTGNRVTCRDWFQLSLKEGLTVFRDQQFTADQVSAPVKRIHDVRLLRNVQFPEDNGPMAHPVRPDSYMEINNFYTVTIYEKGAEIIRMLHTLLGVELFRQGLALYLTHHDGRAATTDDFVQAMAEVSGRDLAQFKRWYTQAGTPRLTVQGEYDPEARTYTLRLAQATPATPGQPEKEPLHIPVALGLLDGQGKEMPLTCPERQPEAGRNLFELRETQETIRFSGVPEQPRLSILRNFSAPLKVEYGCDEEELLFLFRYDRDPFNRWEAGQCLASRLLLGLVEDFRKSRPLQLDERFVAACGRLLAEEGGDKGFLALLLTLPSEEYLAEQMAVVDVEAIHAARTFARQTLARSLRPQWEQGYAANRSAGPYRYEPELAGQRALRNLCLAYLMSTEDDAATQLALAQFRGTDNMTDQMAAFAGLAHSGRPERQQAIADFYQQWQGDSLVLDKWFAVQATAPLPETLAAVQALMDHPAFQLKNPNKVRALLGSFAAGNPVCFHEVSGRGYAFLAEQILALDPLNPQVAARLAARLGRGARYDAGRQGLMRTQLERIAAIPSLSRDVYEVVSKSLG</sequence>
<dbReference type="Gene3D" id="1.10.390.10">
    <property type="entry name" value="Neutral Protease Domain 2"/>
    <property type="match status" value="1"/>
</dbReference>
<dbReference type="Pfam" id="PF01433">
    <property type="entry name" value="Peptidase_M1"/>
    <property type="match status" value="1"/>
</dbReference>
<proteinExistence type="inferred from homology"/>
<comment type="caution">
    <text evidence="18">The sequence shown here is derived from an EMBL/GenBank/DDBJ whole genome shotgun (WGS) entry which is preliminary data.</text>
</comment>
<dbReference type="Gene3D" id="2.60.40.1730">
    <property type="entry name" value="tricorn interacting facor f3 domain"/>
    <property type="match status" value="1"/>
</dbReference>
<gene>
    <name evidence="18" type="primary">pepN</name>
    <name evidence="18" type="ORF">OLX77_00470</name>
</gene>
<keyword evidence="8" id="KW-0479">Metal-binding</keyword>
<dbReference type="InterPro" id="IPR038438">
    <property type="entry name" value="PepN_Ig-like_sf"/>
</dbReference>
<dbReference type="Pfam" id="PF17432">
    <property type="entry name" value="DUF3458_C"/>
    <property type="match status" value="1"/>
</dbReference>
<keyword evidence="11" id="KW-0482">Metalloprotease</keyword>
<dbReference type="PANTHER" id="PTHR46322">
    <property type="entry name" value="PUROMYCIN-SENSITIVE AMINOPEPTIDASE"/>
    <property type="match status" value="1"/>
</dbReference>
<keyword evidence="6 18" id="KW-0031">Aminopeptidase</keyword>
<comment type="catalytic activity">
    <reaction evidence="1">
        <text>Release of an N-terminal amino acid, Xaa-|-Yaa- from a peptide, amide or arylamide. Xaa is preferably Ala, but may be most amino acids including Pro (slow action). When a terminal hydrophobic residue is followed by a prolyl residue, the two may be released as an intact Xaa-Pro dipeptide.</text>
        <dbReference type="EC" id="3.4.11.2"/>
    </reaction>
</comment>
<protein>
    <recommendedName>
        <fullName evidence="5">Aminopeptidase N</fullName>
        <ecNumber evidence="4">3.4.11.2</ecNumber>
    </recommendedName>
    <alternativeName>
        <fullName evidence="12">Alpha-aminoacylpeptide hydrolase</fullName>
    </alternativeName>
</protein>
<evidence type="ECO:0000256" key="2">
    <source>
        <dbReference type="ARBA" id="ARBA00001947"/>
    </source>
</evidence>
<evidence type="ECO:0000313" key="19">
    <source>
        <dbReference type="Proteomes" id="UP001154240"/>
    </source>
</evidence>
<dbReference type="FunFam" id="2.60.40.1730:FF:000005">
    <property type="entry name" value="Aminopeptidase N"/>
    <property type="match status" value="1"/>
</dbReference>
<dbReference type="InterPro" id="IPR027268">
    <property type="entry name" value="Peptidase_M4/M1_CTD_sf"/>
</dbReference>
<evidence type="ECO:0000259" key="14">
    <source>
        <dbReference type="Pfam" id="PF01433"/>
    </source>
</evidence>
<evidence type="ECO:0000256" key="5">
    <source>
        <dbReference type="ARBA" id="ARBA00015611"/>
    </source>
</evidence>
<evidence type="ECO:0000259" key="15">
    <source>
        <dbReference type="Pfam" id="PF11940"/>
    </source>
</evidence>
<dbReference type="EC" id="3.4.11.2" evidence="4"/>
<dbReference type="InterPro" id="IPR024601">
    <property type="entry name" value="Peptidase_M1_pepN_C"/>
</dbReference>
<name>A0A9X4MEI1_9BACT</name>
<dbReference type="InterPro" id="IPR012779">
    <property type="entry name" value="Peptidase_M1_pepN"/>
</dbReference>
<evidence type="ECO:0000313" key="18">
    <source>
        <dbReference type="EMBL" id="MDG4474630.1"/>
    </source>
</evidence>
<dbReference type="EMBL" id="JAPHEH010000001">
    <property type="protein sequence ID" value="MDG4474630.1"/>
    <property type="molecule type" value="Genomic_DNA"/>
</dbReference>
<dbReference type="FunFam" id="2.60.40.1840:FF:000001">
    <property type="entry name" value="Aminopeptidase N"/>
    <property type="match status" value="1"/>
</dbReference>
<evidence type="ECO:0000256" key="8">
    <source>
        <dbReference type="ARBA" id="ARBA00022723"/>
    </source>
</evidence>
<dbReference type="Pfam" id="PF17900">
    <property type="entry name" value="Peptidase_M1_N"/>
    <property type="match status" value="1"/>
</dbReference>
<dbReference type="InterPro" id="IPR045357">
    <property type="entry name" value="Aminopeptidase_N-like_N"/>
</dbReference>
<dbReference type="FunFam" id="3.30.2010.30:FF:000002">
    <property type="entry name" value="Putative aminopeptidase N"/>
    <property type="match status" value="1"/>
</dbReference>
<evidence type="ECO:0000259" key="17">
    <source>
        <dbReference type="Pfam" id="PF17900"/>
    </source>
</evidence>
<evidence type="ECO:0000256" key="11">
    <source>
        <dbReference type="ARBA" id="ARBA00023049"/>
    </source>
</evidence>
<dbReference type="Gene3D" id="3.30.2010.30">
    <property type="match status" value="1"/>
</dbReference>
<dbReference type="PRINTS" id="PR00756">
    <property type="entry name" value="ALADIPTASE"/>
</dbReference>
<keyword evidence="9 18" id="KW-0378">Hydrolase</keyword>
<dbReference type="GO" id="GO:0006508">
    <property type="term" value="P:proteolysis"/>
    <property type="evidence" value="ECO:0007669"/>
    <property type="project" value="UniProtKB-KW"/>
</dbReference>
<dbReference type="GO" id="GO:0016285">
    <property type="term" value="F:alanyl aminopeptidase activity"/>
    <property type="evidence" value="ECO:0007669"/>
    <property type="project" value="UniProtKB-EC"/>
</dbReference>
<dbReference type="AlphaFoldDB" id="A0A9X4MEI1"/>
<comment type="function">
    <text evidence="13">Aminopeptidase N is involved in the degradation of intracellular peptides generated by protein breakdown during normal growth as well as in response to nutrient starvation.</text>
</comment>
<dbReference type="Proteomes" id="UP001154240">
    <property type="component" value="Unassembled WGS sequence"/>
</dbReference>
<keyword evidence="7" id="KW-0645">Protease</keyword>
<evidence type="ECO:0000256" key="10">
    <source>
        <dbReference type="ARBA" id="ARBA00022833"/>
    </source>
</evidence>
<dbReference type="Gene3D" id="2.60.40.1840">
    <property type="match status" value="1"/>
</dbReference>
<dbReference type="CDD" id="cd09600">
    <property type="entry name" value="M1_APN"/>
    <property type="match status" value="1"/>
</dbReference>
<keyword evidence="19" id="KW-1185">Reference proteome</keyword>
<reference evidence="18" key="2">
    <citation type="submission" date="2022-10" db="EMBL/GenBank/DDBJ databases">
        <authorList>
            <person name="Aronson H.S."/>
        </authorList>
    </citation>
    <scope>NUCLEOTIDE SEQUENCE</scope>
    <source>
        <strain evidence="18">RS19-109</strain>
    </source>
</reference>
<evidence type="ECO:0000256" key="9">
    <source>
        <dbReference type="ARBA" id="ARBA00022801"/>
    </source>
</evidence>
<keyword evidence="10" id="KW-0862">Zinc</keyword>
<dbReference type="InterPro" id="IPR001930">
    <property type="entry name" value="Peptidase_M1"/>
</dbReference>
<comment type="similarity">
    <text evidence="3">Belongs to the peptidase M1 family.</text>
</comment>
<dbReference type="RefSeq" id="WP_307631611.1">
    <property type="nucleotide sequence ID" value="NZ_JAPHEH010000001.1"/>
</dbReference>
<evidence type="ECO:0000256" key="4">
    <source>
        <dbReference type="ARBA" id="ARBA00012564"/>
    </source>
</evidence>
<dbReference type="SUPFAM" id="SSF55486">
    <property type="entry name" value="Metalloproteases ('zincins'), catalytic domain"/>
    <property type="match status" value="1"/>
</dbReference>
<evidence type="ECO:0000259" key="16">
    <source>
        <dbReference type="Pfam" id="PF17432"/>
    </source>
</evidence>
<feature type="domain" description="Peptidase M1 alanyl aminopeptidase Ig-like fold" evidence="15">
    <location>
        <begin position="448"/>
        <end position="551"/>
    </location>
</feature>
<dbReference type="InterPro" id="IPR037144">
    <property type="entry name" value="Peptidase_M1_pepN_C_sf"/>
</dbReference>
<dbReference type="InterPro" id="IPR014782">
    <property type="entry name" value="Peptidase_M1_dom"/>
</dbReference>
<feature type="domain" description="Peptidase M1 membrane alanine aminopeptidase" evidence="14">
    <location>
        <begin position="230"/>
        <end position="443"/>
    </location>
</feature>
<evidence type="ECO:0000256" key="7">
    <source>
        <dbReference type="ARBA" id="ARBA00022670"/>
    </source>
</evidence>
<organism evidence="18 19">
    <name type="scientific">Thiovibrio frasassiensis</name>
    <dbReference type="NCBI Taxonomy" id="2984131"/>
    <lineage>
        <taxon>Bacteria</taxon>
        <taxon>Pseudomonadati</taxon>
        <taxon>Thermodesulfobacteriota</taxon>
        <taxon>Desulfobulbia</taxon>
        <taxon>Desulfobulbales</taxon>
        <taxon>Thiovibrionaceae</taxon>
        <taxon>Thiovibrio</taxon>
    </lineage>
</organism>